<dbReference type="Pfam" id="PF08028">
    <property type="entry name" value="Acyl-CoA_dh_2"/>
    <property type="match status" value="1"/>
</dbReference>
<dbReference type="EMBL" id="NEVU01000003">
    <property type="protein sequence ID" value="OZI71972.1"/>
    <property type="molecule type" value="Genomic_DNA"/>
</dbReference>
<proteinExistence type="predicted"/>
<gene>
    <name evidence="3" type="ORF">CAL22_19525</name>
</gene>
<evidence type="ECO:0000313" key="3">
    <source>
        <dbReference type="EMBL" id="OZI71972.1"/>
    </source>
</evidence>
<reference evidence="4" key="1">
    <citation type="submission" date="2017-05" db="EMBL/GenBank/DDBJ databases">
        <title>Complete and WGS of Bordetella genogroups.</title>
        <authorList>
            <person name="Spilker T."/>
            <person name="Lipuma J."/>
        </authorList>
    </citation>
    <scope>NUCLEOTIDE SEQUENCE [LARGE SCALE GENOMIC DNA]</scope>
    <source>
        <strain evidence="4">AU6712</strain>
    </source>
</reference>
<dbReference type="GO" id="GO:0008470">
    <property type="term" value="F:3-methylbutanoyl-CoA dehydrogenase activity"/>
    <property type="evidence" value="ECO:0007669"/>
    <property type="project" value="TreeGrafter"/>
</dbReference>
<comment type="caution">
    <text evidence="3">The sequence shown here is derived from an EMBL/GenBank/DDBJ whole genome shotgun (WGS) entry which is preliminary data.</text>
</comment>
<dbReference type="PANTHER" id="PTHR43884">
    <property type="entry name" value="ACYL-COA DEHYDROGENASE"/>
    <property type="match status" value="1"/>
</dbReference>
<dbReference type="PANTHER" id="PTHR43884:SF12">
    <property type="entry name" value="ISOVALERYL-COA DEHYDROGENASE, MITOCHONDRIAL-RELATED"/>
    <property type="match status" value="1"/>
</dbReference>
<dbReference type="GO" id="GO:0050660">
    <property type="term" value="F:flavin adenine dinucleotide binding"/>
    <property type="evidence" value="ECO:0007669"/>
    <property type="project" value="InterPro"/>
</dbReference>
<keyword evidence="4" id="KW-1185">Reference proteome</keyword>
<organism evidence="3 4">
    <name type="scientific">Bordetella genomosp. 12</name>
    <dbReference type="NCBI Taxonomy" id="463035"/>
    <lineage>
        <taxon>Bacteria</taxon>
        <taxon>Pseudomonadati</taxon>
        <taxon>Pseudomonadota</taxon>
        <taxon>Betaproteobacteria</taxon>
        <taxon>Burkholderiales</taxon>
        <taxon>Alcaligenaceae</taxon>
        <taxon>Bordetella</taxon>
    </lineage>
</organism>
<dbReference type="Gene3D" id="2.40.110.10">
    <property type="entry name" value="Butyryl-CoA Dehydrogenase, subunit A, domain 2"/>
    <property type="match status" value="1"/>
</dbReference>
<protein>
    <recommendedName>
        <fullName evidence="2">Acyl-CoA dehydrogenase C-terminal domain-containing protein</fullName>
    </recommendedName>
</protein>
<keyword evidence="1" id="KW-0560">Oxidoreductase</keyword>
<dbReference type="SUPFAM" id="SSF56645">
    <property type="entry name" value="Acyl-CoA dehydrogenase NM domain-like"/>
    <property type="match status" value="1"/>
</dbReference>
<dbReference type="Gene3D" id="1.10.540.10">
    <property type="entry name" value="Acyl-CoA dehydrogenase/oxidase, N-terminal domain"/>
    <property type="match status" value="1"/>
</dbReference>
<dbReference type="InterPro" id="IPR009100">
    <property type="entry name" value="AcylCoA_DH/oxidase_NM_dom_sf"/>
</dbReference>
<dbReference type="SUPFAM" id="SSF47203">
    <property type="entry name" value="Acyl-CoA dehydrogenase C-terminal domain-like"/>
    <property type="match status" value="1"/>
</dbReference>
<accession>A0A261VEJ5</accession>
<sequence>MLKQSRVGALRLRRNEGGGGLSLPQLFDFVIALARADSSVAHSLRNHLNVTETFLIDRSRIPVFEEYLGRVAKGETFGTSATELGKQNVGDLKYDTAITSTPDGLRLSGRKFYSTGNLYADYLYVYAVNAQGDPTKVVVPASRQGVDIADDWDGFGQEFTGSGSTTYTNVAVDDHDVVDDAEGTKLPYFATFPQLYLSAVVAGILQRIVDDAVVLLKARERNFYHAVEAVPADDPLPQTVIGRLASAAHLARVGVLEAAQWLGQAFDSAATGNPDAQLFERAAESTARTKVVIDELALKAAGELFEIAGASAIRRGNRLDRHWRNLRTVTAHNPISYKALAIGRKLVHGTPLPSLSYF</sequence>
<evidence type="ECO:0000313" key="4">
    <source>
        <dbReference type="Proteomes" id="UP000216429"/>
    </source>
</evidence>
<feature type="domain" description="Acyl-CoA dehydrogenase C-terminal" evidence="2">
    <location>
        <begin position="196"/>
        <end position="334"/>
    </location>
</feature>
<dbReference type="Gene3D" id="1.20.140.10">
    <property type="entry name" value="Butyryl-CoA Dehydrogenase, subunit A, domain 3"/>
    <property type="match status" value="1"/>
</dbReference>
<dbReference type="InterPro" id="IPR046373">
    <property type="entry name" value="Acyl-CoA_Oxase/DH_mid-dom_sf"/>
</dbReference>
<dbReference type="InterPro" id="IPR036250">
    <property type="entry name" value="AcylCo_DH-like_C"/>
</dbReference>
<evidence type="ECO:0000259" key="2">
    <source>
        <dbReference type="Pfam" id="PF08028"/>
    </source>
</evidence>
<evidence type="ECO:0000256" key="1">
    <source>
        <dbReference type="ARBA" id="ARBA00023002"/>
    </source>
</evidence>
<dbReference type="AlphaFoldDB" id="A0A261VEJ5"/>
<dbReference type="GO" id="GO:0006552">
    <property type="term" value="P:L-leucine catabolic process"/>
    <property type="evidence" value="ECO:0007669"/>
    <property type="project" value="TreeGrafter"/>
</dbReference>
<dbReference type="InterPro" id="IPR037069">
    <property type="entry name" value="AcylCoA_DH/ox_N_sf"/>
</dbReference>
<dbReference type="Proteomes" id="UP000216429">
    <property type="component" value="Unassembled WGS sequence"/>
</dbReference>
<dbReference type="InterPro" id="IPR013107">
    <property type="entry name" value="Acyl-CoA_DH_C"/>
</dbReference>
<name>A0A261VEJ5_9BORD</name>